<dbReference type="PANTHER" id="PTHR19879">
    <property type="entry name" value="TRANSCRIPTION INITIATION FACTOR TFIID"/>
    <property type="match status" value="1"/>
</dbReference>
<proteinExistence type="predicted"/>
<dbReference type="Pfam" id="PF13191">
    <property type="entry name" value="AAA_16"/>
    <property type="match status" value="1"/>
</dbReference>
<dbReference type="Gene3D" id="3.40.50.1460">
    <property type="match status" value="1"/>
</dbReference>
<dbReference type="InterPro" id="IPR015943">
    <property type="entry name" value="WD40/YVTN_repeat-like_dom_sf"/>
</dbReference>
<dbReference type="PANTHER" id="PTHR19879:SF1">
    <property type="entry name" value="CANNONBALL-RELATED"/>
    <property type="match status" value="1"/>
</dbReference>
<evidence type="ECO:0000313" key="4">
    <source>
        <dbReference type="Proteomes" id="UP001597045"/>
    </source>
</evidence>
<dbReference type="InterPro" id="IPR001680">
    <property type="entry name" value="WD40_rpt"/>
</dbReference>
<dbReference type="Pfam" id="PF00400">
    <property type="entry name" value="WD40"/>
    <property type="match status" value="2"/>
</dbReference>
<comment type="caution">
    <text evidence="3">The sequence shown here is derived from an EMBL/GenBank/DDBJ whole genome shotgun (WGS) entry which is preliminary data.</text>
</comment>
<feature type="repeat" description="WD" evidence="1">
    <location>
        <begin position="1015"/>
        <end position="1056"/>
    </location>
</feature>
<dbReference type="Proteomes" id="UP001597045">
    <property type="component" value="Unassembled WGS sequence"/>
</dbReference>
<evidence type="ECO:0000313" key="3">
    <source>
        <dbReference type="EMBL" id="MFD1044300.1"/>
    </source>
</evidence>
<keyword evidence="4" id="KW-1185">Reference proteome</keyword>
<dbReference type="SUPFAM" id="SSF50998">
    <property type="entry name" value="Quinoprotein alcohol dehydrogenase-like"/>
    <property type="match status" value="1"/>
</dbReference>
<dbReference type="SUPFAM" id="SSF52129">
    <property type="entry name" value="Caspase-like"/>
    <property type="match status" value="1"/>
</dbReference>
<keyword evidence="1" id="KW-0853">WD repeat</keyword>
<gene>
    <name evidence="3" type="ORF">ACFQ1S_01170</name>
</gene>
<dbReference type="InterPro" id="IPR029030">
    <property type="entry name" value="Caspase-like_dom_sf"/>
</dbReference>
<dbReference type="InterPro" id="IPR027417">
    <property type="entry name" value="P-loop_NTPase"/>
</dbReference>
<dbReference type="SUPFAM" id="SSF52540">
    <property type="entry name" value="P-loop containing nucleoside triphosphate hydrolases"/>
    <property type="match status" value="1"/>
</dbReference>
<dbReference type="Gene3D" id="2.130.10.10">
    <property type="entry name" value="YVTN repeat-like/Quinoprotein amine dehydrogenase"/>
    <property type="match status" value="3"/>
</dbReference>
<evidence type="ECO:0000259" key="2">
    <source>
        <dbReference type="Pfam" id="PF13191"/>
    </source>
</evidence>
<sequence length="1336" mass="143563">MVGEIGRTVSLLVRRALVVGVTRFDHHEELEFAPGLVNDLGSKLEKLGYDVHTIAHSVLSSAQLGSAVTRVLNSGNRGDLSIVHVITHGQNADGDATVFALGSDGAVDGNASIAHWLTMQQNTDRPLTLFLLDLCSAGTSARLPWQVQLNGPVRGWVIAASRPGETAYDGRFTQAVITVLQQLRDGELDIDPSFQFVPLTTVARAIRREVNRRVVAADSYAQQVTASLVDISADDEPPFFPNPAYSRSRRPQLRAATDPGLLPFLDDLDEGLDARHFVERATGLGRLTDLTDGLVGCFTGRDRELRQVSPWLNGEGDRPLCVVTGSPGSGKSALLGVLVCAASPLLRTATEPVWNRIAQAPLSIRYLAAVHARQRGLAAVTASIARQLGLPESLPAEELVRALRKRHGQPVIVVDALDEADDPLQIMTSLLLPLTARSSSADSSVRLLVGVRRYADFAPLFDQAWMFDLDSVEREVLEDDLSDYINSLLRTTVIYRDEGGARGAFAHQVARILAAPDPNGSRRWGPFLVAGLYTRYFINAYAERPVTNPAQAGELGKAVPADLRQVLELDLGLQRDQRWLRPVMLALAHARGLGMPVSVLTRVASVFVPGAPLPSVAEIRSALAAGKVYLRQSMDSDRSNIYRLFHQGLADTLTQRPFLDAGTFLDALVLPLGPEDNRDWNAAEPYLVRHVADHAREAGRLREIETDPGLLLHLGSSPDLTAAGEDAQAVLSLPASIQQFAGVTSPANLALAATRVGKTELARRAANLPSGPPLTWQPRWVVGEPGLAITWSESIVTHTADLPIHTVAMTADGSQVIAIGAETAGAWSWSPSDGQVVEEEPLATAATAIAISSRGVLVGRSDGRIALYDANGGIRTSPHRHASEVLAVAMHLKAPTSCVSVDGDGTLIQWMPQLMHKKPKQRAKQKSPISHLGHRSSLWCVTAGPNGAVACSVDEDGDLLVFESSQRNVPRTYPTSFMTVSALAIAPDSGHIVAADDKGQICVVDRRKKSTRYLRSGHIGPVSAVAVSGNGEYVISGGQDGTVRVWRIAEDNPIRVVRFSAPIRTAAVDDNGHRIAAVDENGAVFLNDLRAGSMASLRPQASMSSRNGDTRRPVWSNPGERLVTAFAILDTRAIIGWSDGTISDVDASTGIASLDIWAALDEAVLNIATPVIHGNQTVLVAIPGGYRLFQVNARTSAEPIAIDREEYASDLMLMSAQSITDHIVLDGRLTAVSGEDDSISIVNVSQHTLLGPPLGHHPGCSIVRCAHADQRPIAFTGGTDGVVRVWDLIDRRLADLIDIGRPIWRIETLPNGHLFVGAGGELLAFQHVNTISRENR</sequence>
<dbReference type="SUPFAM" id="SSF50978">
    <property type="entry name" value="WD40 repeat-like"/>
    <property type="match status" value="1"/>
</dbReference>
<dbReference type="InterPro" id="IPR036322">
    <property type="entry name" value="WD40_repeat_dom_sf"/>
</dbReference>
<feature type="repeat" description="WD" evidence="1">
    <location>
        <begin position="1276"/>
        <end position="1288"/>
    </location>
</feature>
<name>A0ABW3M303_9PSEU</name>
<evidence type="ECO:0000256" key="1">
    <source>
        <dbReference type="PROSITE-ProRule" id="PRU00221"/>
    </source>
</evidence>
<organism evidence="3 4">
    <name type="scientific">Kibdelosporangium lantanae</name>
    <dbReference type="NCBI Taxonomy" id="1497396"/>
    <lineage>
        <taxon>Bacteria</taxon>
        <taxon>Bacillati</taxon>
        <taxon>Actinomycetota</taxon>
        <taxon>Actinomycetes</taxon>
        <taxon>Pseudonocardiales</taxon>
        <taxon>Pseudonocardiaceae</taxon>
        <taxon>Kibdelosporangium</taxon>
    </lineage>
</organism>
<dbReference type="InterPro" id="IPR041664">
    <property type="entry name" value="AAA_16"/>
</dbReference>
<dbReference type="PROSITE" id="PS50082">
    <property type="entry name" value="WD_REPEATS_2"/>
    <property type="match status" value="2"/>
</dbReference>
<dbReference type="Gene3D" id="3.40.50.300">
    <property type="entry name" value="P-loop containing nucleotide triphosphate hydrolases"/>
    <property type="match status" value="1"/>
</dbReference>
<accession>A0ABW3M303</accession>
<dbReference type="SMART" id="SM00320">
    <property type="entry name" value="WD40"/>
    <property type="match status" value="7"/>
</dbReference>
<protein>
    <submittedName>
        <fullName evidence="3">AAA family ATPase</fullName>
    </submittedName>
</protein>
<feature type="domain" description="Orc1-like AAA ATPase" evidence="2">
    <location>
        <begin position="298"/>
        <end position="436"/>
    </location>
</feature>
<dbReference type="PROSITE" id="PS50294">
    <property type="entry name" value="WD_REPEATS_REGION"/>
    <property type="match status" value="1"/>
</dbReference>
<dbReference type="EMBL" id="JBHTIS010000028">
    <property type="protein sequence ID" value="MFD1044300.1"/>
    <property type="molecule type" value="Genomic_DNA"/>
</dbReference>
<dbReference type="InterPro" id="IPR011047">
    <property type="entry name" value="Quinoprotein_ADH-like_sf"/>
</dbReference>
<reference evidence="4" key="1">
    <citation type="journal article" date="2019" name="Int. J. Syst. Evol. Microbiol.">
        <title>The Global Catalogue of Microorganisms (GCM) 10K type strain sequencing project: providing services to taxonomists for standard genome sequencing and annotation.</title>
        <authorList>
            <consortium name="The Broad Institute Genomics Platform"/>
            <consortium name="The Broad Institute Genome Sequencing Center for Infectious Disease"/>
            <person name="Wu L."/>
            <person name="Ma J."/>
        </authorList>
    </citation>
    <scope>NUCLEOTIDE SEQUENCE [LARGE SCALE GENOMIC DNA]</scope>
    <source>
        <strain evidence="4">JCM 31486</strain>
    </source>
</reference>